<organism evidence="2 3">
    <name type="scientific">Candidatus Blackburnbacteria bacterium RIFCSPHIGHO2_01_FULL_43_15b</name>
    <dbReference type="NCBI Taxonomy" id="1797513"/>
    <lineage>
        <taxon>Bacteria</taxon>
        <taxon>Candidatus Blackburniibacteriota</taxon>
    </lineage>
</organism>
<comment type="caution">
    <text evidence="2">The sequence shown here is derived from an EMBL/GenBank/DDBJ whole genome shotgun (WGS) entry which is preliminary data.</text>
</comment>
<reference evidence="2 3" key="1">
    <citation type="journal article" date="2016" name="Nat. Commun.">
        <title>Thousands of microbial genomes shed light on interconnected biogeochemical processes in an aquifer system.</title>
        <authorList>
            <person name="Anantharaman K."/>
            <person name="Brown C.T."/>
            <person name="Hug L.A."/>
            <person name="Sharon I."/>
            <person name="Castelle C.J."/>
            <person name="Probst A.J."/>
            <person name="Thomas B.C."/>
            <person name="Singh A."/>
            <person name="Wilkins M.J."/>
            <person name="Karaoz U."/>
            <person name="Brodie E.L."/>
            <person name="Williams K.H."/>
            <person name="Hubbard S.S."/>
            <person name="Banfield J.F."/>
        </authorList>
    </citation>
    <scope>NUCLEOTIDE SEQUENCE [LARGE SCALE GENOMIC DNA]</scope>
</reference>
<dbReference type="EMBL" id="MHBW01000010">
    <property type="protein sequence ID" value="OGY09404.1"/>
    <property type="molecule type" value="Genomic_DNA"/>
</dbReference>
<dbReference type="AlphaFoldDB" id="A0A1G1V1Z1"/>
<gene>
    <name evidence="2" type="ORF">A2782_01115</name>
</gene>
<evidence type="ECO:0008006" key="4">
    <source>
        <dbReference type="Google" id="ProtNLM"/>
    </source>
</evidence>
<name>A0A1G1V1Z1_9BACT</name>
<evidence type="ECO:0000313" key="2">
    <source>
        <dbReference type="EMBL" id="OGY09404.1"/>
    </source>
</evidence>
<protein>
    <recommendedName>
        <fullName evidence="4">PIN domain-containing protein</fullName>
    </recommendedName>
</protein>
<proteinExistence type="predicted"/>
<keyword evidence="1" id="KW-1133">Transmembrane helix</keyword>
<accession>A0A1G1V1Z1</accession>
<dbReference type="InterPro" id="IPR029060">
    <property type="entry name" value="PIN-like_dom_sf"/>
</dbReference>
<evidence type="ECO:0000313" key="3">
    <source>
        <dbReference type="Proteomes" id="UP000177967"/>
    </source>
</evidence>
<evidence type="ECO:0000256" key="1">
    <source>
        <dbReference type="SAM" id="Phobius"/>
    </source>
</evidence>
<dbReference type="SUPFAM" id="SSF88723">
    <property type="entry name" value="PIN domain-like"/>
    <property type="match status" value="1"/>
</dbReference>
<feature type="transmembrane region" description="Helical" evidence="1">
    <location>
        <begin position="36"/>
        <end position="54"/>
    </location>
</feature>
<keyword evidence="1" id="KW-0472">Membrane</keyword>
<dbReference type="STRING" id="1797513.A2782_01115"/>
<keyword evidence="1" id="KW-0812">Transmembrane</keyword>
<sequence length="65" mass="7499">MIFVDTNYFLRFLLADNEPQYSKVKGLFLQAARGHVKLATSVVVFLRLLGLFVLPTRKKTKGKWN</sequence>
<dbReference type="Proteomes" id="UP000177967">
    <property type="component" value="Unassembled WGS sequence"/>
</dbReference>